<feature type="binding site" evidence="8">
    <location>
        <position position="8"/>
    </location>
    <ligand>
        <name>ATP</name>
        <dbReference type="ChEBI" id="CHEBI:30616"/>
    </ligand>
</feature>
<feature type="binding site" evidence="8">
    <location>
        <position position="146"/>
    </location>
    <ligand>
        <name>substrate</name>
    </ligand>
</feature>
<gene>
    <name evidence="8" type="primary">proB</name>
    <name evidence="10" type="ordered locus">Afer_0774</name>
</gene>
<dbReference type="InterPro" id="IPR001048">
    <property type="entry name" value="Asp/Glu/Uridylate_kinase"/>
</dbReference>
<evidence type="ECO:0000256" key="1">
    <source>
        <dbReference type="ARBA" id="ARBA00022490"/>
    </source>
</evidence>
<dbReference type="PRINTS" id="PR00474">
    <property type="entry name" value="GLU5KINASE"/>
</dbReference>
<dbReference type="EC" id="2.7.2.11" evidence="8"/>
<dbReference type="HAMAP" id="MF_00456">
    <property type="entry name" value="ProB"/>
    <property type="match status" value="1"/>
</dbReference>
<evidence type="ECO:0000256" key="4">
    <source>
        <dbReference type="ARBA" id="ARBA00022679"/>
    </source>
</evidence>
<keyword evidence="3 8" id="KW-0641">Proline biosynthesis</keyword>
<dbReference type="InterPro" id="IPR041739">
    <property type="entry name" value="G5K_ProB"/>
</dbReference>
<evidence type="ECO:0000313" key="10">
    <source>
        <dbReference type="EMBL" id="ACU53722.1"/>
    </source>
</evidence>
<dbReference type="CDD" id="cd21157">
    <property type="entry name" value="PUA_G5K"/>
    <property type="match status" value="1"/>
</dbReference>
<evidence type="ECO:0000259" key="9">
    <source>
        <dbReference type="SMART" id="SM00359"/>
    </source>
</evidence>
<dbReference type="InterPro" id="IPR036974">
    <property type="entry name" value="PUA_sf"/>
</dbReference>
<evidence type="ECO:0000313" key="11">
    <source>
        <dbReference type="Proteomes" id="UP000000771"/>
    </source>
</evidence>
<keyword evidence="7 8" id="KW-0067">ATP-binding</keyword>
<dbReference type="PANTHER" id="PTHR43654:SF1">
    <property type="entry name" value="ISOPENTENYL PHOSPHATE KINASE"/>
    <property type="match status" value="1"/>
</dbReference>
<feature type="domain" description="PUA" evidence="9">
    <location>
        <begin position="274"/>
        <end position="355"/>
    </location>
</feature>
<evidence type="ECO:0000256" key="2">
    <source>
        <dbReference type="ARBA" id="ARBA00022605"/>
    </source>
</evidence>
<dbReference type="InterPro" id="IPR011529">
    <property type="entry name" value="Glu_5kinase"/>
</dbReference>
<dbReference type="Proteomes" id="UP000000771">
    <property type="component" value="Chromosome"/>
</dbReference>
<evidence type="ECO:0000256" key="7">
    <source>
        <dbReference type="ARBA" id="ARBA00022840"/>
    </source>
</evidence>
<dbReference type="PROSITE" id="PS00902">
    <property type="entry name" value="GLUTAMATE_5_KINASE"/>
    <property type="match status" value="1"/>
</dbReference>
<dbReference type="STRING" id="525909.Afer_0774"/>
<comment type="function">
    <text evidence="8">Catalyzes the transfer of a phosphate group to glutamate to form L-glutamate 5-phosphate.</text>
</comment>
<dbReference type="InterPro" id="IPR001057">
    <property type="entry name" value="Glu/AcGlu_kinase"/>
</dbReference>
<evidence type="ECO:0000256" key="5">
    <source>
        <dbReference type="ARBA" id="ARBA00022741"/>
    </source>
</evidence>
<dbReference type="SUPFAM" id="SSF53633">
    <property type="entry name" value="Carbamate kinase-like"/>
    <property type="match status" value="1"/>
</dbReference>
<dbReference type="CDD" id="cd04242">
    <property type="entry name" value="AAK_G5K_ProB"/>
    <property type="match status" value="1"/>
</dbReference>
<keyword evidence="2 8" id="KW-0028">Amino-acid biosynthesis</keyword>
<dbReference type="Pfam" id="PF01472">
    <property type="entry name" value="PUA"/>
    <property type="match status" value="1"/>
</dbReference>
<dbReference type="eggNOG" id="COG0263">
    <property type="taxonomic scope" value="Bacteria"/>
</dbReference>
<dbReference type="SUPFAM" id="SSF88697">
    <property type="entry name" value="PUA domain-like"/>
    <property type="match status" value="1"/>
</dbReference>
<dbReference type="GO" id="GO:0003723">
    <property type="term" value="F:RNA binding"/>
    <property type="evidence" value="ECO:0007669"/>
    <property type="project" value="InterPro"/>
</dbReference>
<keyword evidence="5 8" id="KW-0547">Nucleotide-binding</keyword>
<proteinExistence type="inferred from homology"/>
<dbReference type="FunFam" id="3.40.1160.10:FF:000006">
    <property type="entry name" value="Glutamate 5-kinase"/>
    <property type="match status" value="1"/>
</dbReference>
<feature type="binding site" evidence="8">
    <location>
        <begin position="166"/>
        <end position="167"/>
    </location>
    <ligand>
        <name>ATP</name>
        <dbReference type="ChEBI" id="CHEBI:30616"/>
    </ligand>
</feature>
<comment type="catalytic activity">
    <reaction evidence="8">
        <text>L-glutamate + ATP = L-glutamyl 5-phosphate + ADP</text>
        <dbReference type="Rhea" id="RHEA:14877"/>
        <dbReference type="ChEBI" id="CHEBI:29985"/>
        <dbReference type="ChEBI" id="CHEBI:30616"/>
        <dbReference type="ChEBI" id="CHEBI:58274"/>
        <dbReference type="ChEBI" id="CHEBI:456216"/>
        <dbReference type="EC" id="2.7.2.11"/>
    </reaction>
</comment>
<dbReference type="InterPro" id="IPR002478">
    <property type="entry name" value="PUA"/>
</dbReference>
<comment type="pathway">
    <text evidence="8">Amino-acid biosynthesis; L-proline biosynthesis; L-glutamate 5-semialdehyde from L-glutamate: step 1/2.</text>
</comment>
<protein>
    <recommendedName>
        <fullName evidence="8">Glutamate 5-kinase</fullName>
        <ecNumber evidence="8">2.7.2.11</ecNumber>
    </recommendedName>
    <alternativeName>
        <fullName evidence="8">Gamma-glutamyl kinase</fullName>
        <shortName evidence="8">GK</shortName>
    </alternativeName>
</protein>
<dbReference type="GO" id="GO:0004349">
    <property type="term" value="F:glutamate 5-kinase activity"/>
    <property type="evidence" value="ECO:0007669"/>
    <property type="project" value="UniProtKB-UniRule"/>
</dbReference>
<dbReference type="UniPathway" id="UPA00098">
    <property type="reaction ID" value="UER00359"/>
</dbReference>
<feature type="binding site" evidence="8">
    <location>
        <position position="48"/>
    </location>
    <ligand>
        <name>substrate</name>
    </ligand>
</feature>
<dbReference type="PIRSF" id="PIRSF000729">
    <property type="entry name" value="GK"/>
    <property type="match status" value="1"/>
</dbReference>
<evidence type="ECO:0000256" key="8">
    <source>
        <dbReference type="HAMAP-Rule" id="MF_00456"/>
    </source>
</evidence>
<dbReference type="Gene3D" id="3.40.1160.10">
    <property type="entry name" value="Acetylglutamate kinase-like"/>
    <property type="match status" value="1"/>
</dbReference>
<dbReference type="InterPro" id="IPR036393">
    <property type="entry name" value="AceGlu_kinase-like_sf"/>
</dbReference>
<feature type="binding site" evidence="8">
    <location>
        <begin position="207"/>
        <end position="213"/>
    </location>
    <ligand>
        <name>ATP</name>
        <dbReference type="ChEBI" id="CHEBI:30616"/>
    </ligand>
</feature>
<dbReference type="NCBIfam" id="TIGR01027">
    <property type="entry name" value="proB"/>
    <property type="match status" value="1"/>
</dbReference>
<keyword evidence="6 8" id="KW-0418">Kinase</keyword>
<dbReference type="KEGG" id="afo:Afer_0774"/>
<dbReference type="PANTHER" id="PTHR43654">
    <property type="entry name" value="GLUTAMATE 5-KINASE"/>
    <property type="match status" value="1"/>
</dbReference>
<dbReference type="GO" id="GO:0055129">
    <property type="term" value="P:L-proline biosynthetic process"/>
    <property type="evidence" value="ECO:0007669"/>
    <property type="project" value="UniProtKB-UniRule"/>
</dbReference>
<sequence>MIRRLVVKVGTSSLTTEAGSLRTELIGSLAAQIAELERSGVTVVWVASGAVAVGLARCGLTRPQEPDVLQAASALGQVVLASGLIEALGAHGVLGGQILLTSDALADRRSYLHARTTFEALFRLGVVPVVNENDAVASDEIRFGDNDRLAALVAHLVGADRLLLLTDQPGVFAKDPRSHPDADLIEELTPEAASVVTLGGAGTMRGSGGMSSKVQAAEIAARSGADCLIASAARAEVIVDAARGRPLVATLVRRRRRREPARRLWIAYAATPQGRVVVDDGARDALVERGASLLAVGIVEVSGEFLAGSVVEVADRSGRLFAKGVVRVDSRDVRRCRDEVIHRDDLAILVEGPGPREHHADG</sequence>
<dbReference type="EMBL" id="CP001631">
    <property type="protein sequence ID" value="ACU53722.1"/>
    <property type="molecule type" value="Genomic_DNA"/>
</dbReference>
<dbReference type="HOGENOM" id="CLU_025400_2_0_11"/>
<keyword evidence="4 8" id="KW-0808">Transferase</keyword>
<dbReference type="RefSeq" id="WP_015798211.1">
    <property type="nucleotide sequence ID" value="NC_013124.1"/>
</dbReference>
<accession>C7LYB4</accession>
<keyword evidence="11" id="KW-1185">Reference proteome</keyword>
<dbReference type="OrthoDB" id="9804434at2"/>
<keyword evidence="1 8" id="KW-0963">Cytoplasm</keyword>
<dbReference type="InterPro" id="IPR019797">
    <property type="entry name" value="Glutamate_5-kinase_CS"/>
</dbReference>
<dbReference type="Pfam" id="PF00696">
    <property type="entry name" value="AA_kinase"/>
    <property type="match status" value="1"/>
</dbReference>
<reference evidence="10 11" key="1">
    <citation type="journal article" date="2009" name="Stand. Genomic Sci.">
        <title>Complete genome sequence of Acidimicrobium ferrooxidans type strain (ICP).</title>
        <authorList>
            <person name="Clum A."/>
            <person name="Nolan M."/>
            <person name="Lang E."/>
            <person name="Glavina Del Rio T."/>
            <person name="Tice H."/>
            <person name="Copeland A."/>
            <person name="Cheng J.F."/>
            <person name="Lucas S."/>
            <person name="Chen F."/>
            <person name="Bruce D."/>
            <person name="Goodwin L."/>
            <person name="Pitluck S."/>
            <person name="Ivanova N."/>
            <person name="Mavrommatis K."/>
            <person name="Mikhailova N."/>
            <person name="Pati A."/>
            <person name="Chen A."/>
            <person name="Palaniappan K."/>
            <person name="Goker M."/>
            <person name="Spring S."/>
            <person name="Land M."/>
            <person name="Hauser L."/>
            <person name="Chang Y.J."/>
            <person name="Jeffries C.C."/>
            <person name="Chain P."/>
            <person name="Bristow J."/>
            <person name="Eisen J.A."/>
            <person name="Markowitz V."/>
            <person name="Hugenholtz P."/>
            <person name="Kyrpides N.C."/>
            <person name="Klenk H.P."/>
            <person name="Lapidus A."/>
        </authorList>
    </citation>
    <scope>NUCLEOTIDE SEQUENCE [LARGE SCALE GENOMIC DNA]</scope>
    <source>
        <strain evidence="11">DSM 10331 / JCM 15462 / NBRC 103882 / ICP</strain>
    </source>
</reference>
<evidence type="ECO:0000256" key="3">
    <source>
        <dbReference type="ARBA" id="ARBA00022650"/>
    </source>
</evidence>
<comment type="similarity">
    <text evidence="8">Belongs to the glutamate 5-kinase family.</text>
</comment>
<organism evidence="10 11">
    <name type="scientific">Acidimicrobium ferrooxidans (strain DSM 10331 / JCM 15462 / NBRC 103882 / ICP)</name>
    <dbReference type="NCBI Taxonomy" id="525909"/>
    <lineage>
        <taxon>Bacteria</taxon>
        <taxon>Bacillati</taxon>
        <taxon>Actinomycetota</taxon>
        <taxon>Acidimicrobiia</taxon>
        <taxon>Acidimicrobiales</taxon>
        <taxon>Acidimicrobiaceae</taxon>
        <taxon>Acidimicrobium</taxon>
    </lineage>
</organism>
<dbReference type="InterPro" id="IPR015947">
    <property type="entry name" value="PUA-like_sf"/>
</dbReference>
<dbReference type="InterPro" id="IPR005715">
    <property type="entry name" value="Glu_5kinase/COase_Synthase"/>
</dbReference>
<dbReference type="GO" id="GO:0005829">
    <property type="term" value="C:cytosol"/>
    <property type="evidence" value="ECO:0007669"/>
    <property type="project" value="TreeGrafter"/>
</dbReference>
<name>C7LYB4_ACIFD</name>
<comment type="subcellular location">
    <subcellularLocation>
        <location evidence="8">Cytoplasm</location>
    </subcellularLocation>
</comment>
<evidence type="ECO:0000256" key="6">
    <source>
        <dbReference type="ARBA" id="ARBA00022777"/>
    </source>
</evidence>
<dbReference type="Gene3D" id="2.30.130.10">
    <property type="entry name" value="PUA domain"/>
    <property type="match status" value="1"/>
</dbReference>
<dbReference type="SMART" id="SM00359">
    <property type="entry name" value="PUA"/>
    <property type="match status" value="1"/>
</dbReference>
<dbReference type="GO" id="GO:0005524">
    <property type="term" value="F:ATP binding"/>
    <property type="evidence" value="ECO:0007669"/>
    <property type="project" value="UniProtKB-KW"/>
</dbReference>
<dbReference type="PROSITE" id="PS50890">
    <property type="entry name" value="PUA"/>
    <property type="match status" value="1"/>
</dbReference>
<feature type="binding site" evidence="8">
    <location>
        <position position="134"/>
    </location>
    <ligand>
        <name>substrate</name>
    </ligand>
</feature>
<dbReference type="AlphaFoldDB" id="C7LYB4"/>